<dbReference type="EMBL" id="ML992698">
    <property type="protein sequence ID" value="KAF2208009.1"/>
    <property type="molecule type" value="Genomic_DNA"/>
</dbReference>
<name>A0A6A6F4D4_9PEZI</name>
<keyword evidence="2" id="KW-1185">Reference proteome</keyword>
<sequence length="172" mass="18312">MSSVDSGLTCSARAAGLACLASFATSTIPPEQTGSLMQSPWCAARQVMVCGVHFLNDFEQSNLDNSRAVQDGCAYVAFPASGRQQGPWMYQAAQDSGRGAGEGEGVVNFGVKSDGHCNDHGRKSLHLGQPHAAHLSVARNGTTCVLTQSQSRKRPIKQFQQSFIGDDFVYAD</sequence>
<proteinExistence type="predicted"/>
<gene>
    <name evidence="1" type="ORF">CERZMDRAFT_88092</name>
</gene>
<reference evidence="1" key="1">
    <citation type="journal article" date="2020" name="Stud. Mycol.">
        <title>101 Dothideomycetes genomes: a test case for predicting lifestyles and emergence of pathogens.</title>
        <authorList>
            <person name="Haridas S."/>
            <person name="Albert R."/>
            <person name="Binder M."/>
            <person name="Bloem J."/>
            <person name="Labutti K."/>
            <person name="Salamov A."/>
            <person name="Andreopoulos B."/>
            <person name="Baker S."/>
            <person name="Barry K."/>
            <person name="Bills G."/>
            <person name="Bluhm B."/>
            <person name="Cannon C."/>
            <person name="Castanera R."/>
            <person name="Culley D."/>
            <person name="Daum C."/>
            <person name="Ezra D."/>
            <person name="Gonzalez J."/>
            <person name="Henrissat B."/>
            <person name="Kuo A."/>
            <person name="Liang C."/>
            <person name="Lipzen A."/>
            <person name="Lutzoni F."/>
            <person name="Magnuson J."/>
            <person name="Mondo S."/>
            <person name="Nolan M."/>
            <person name="Ohm R."/>
            <person name="Pangilinan J."/>
            <person name="Park H.-J."/>
            <person name="Ramirez L."/>
            <person name="Alfaro M."/>
            <person name="Sun H."/>
            <person name="Tritt A."/>
            <person name="Yoshinaga Y."/>
            <person name="Zwiers L.-H."/>
            <person name="Turgeon B."/>
            <person name="Goodwin S."/>
            <person name="Spatafora J."/>
            <person name="Crous P."/>
            <person name="Grigoriev I."/>
        </authorList>
    </citation>
    <scope>NUCLEOTIDE SEQUENCE</scope>
    <source>
        <strain evidence="1">SCOH1-5</strain>
    </source>
</reference>
<evidence type="ECO:0000313" key="1">
    <source>
        <dbReference type="EMBL" id="KAF2208009.1"/>
    </source>
</evidence>
<accession>A0A6A6F4D4</accession>
<dbReference type="AlphaFoldDB" id="A0A6A6F4D4"/>
<dbReference type="Proteomes" id="UP000799539">
    <property type="component" value="Unassembled WGS sequence"/>
</dbReference>
<organism evidence="1 2">
    <name type="scientific">Cercospora zeae-maydis SCOH1-5</name>
    <dbReference type="NCBI Taxonomy" id="717836"/>
    <lineage>
        <taxon>Eukaryota</taxon>
        <taxon>Fungi</taxon>
        <taxon>Dikarya</taxon>
        <taxon>Ascomycota</taxon>
        <taxon>Pezizomycotina</taxon>
        <taxon>Dothideomycetes</taxon>
        <taxon>Dothideomycetidae</taxon>
        <taxon>Mycosphaerellales</taxon>
        <taxon>Mycosphaerellaceae</taxon>
        <taxon>Cercospora</taxon>
    </lineage>
</organism>
<evidence type="ECO:0000313" key="2">
    <source>
        <dbReference type="Proteomes" id="UP000799539"/>
    </source>
</evidence>
<protein>
    <submittedName>
        <fullName evidence="1">Uncharacterized protein</fullName>
    </submittedName>
</protein>